<feature type="compositionally biased region" description="Polar residues" evidence="8">
    <location>
        <begin position="258"/>
        <end position="269"/>
    </location>
</feature>
<comment type="function">
    <text evidence="1">Important for normal spermatogenesis and male fertility. Specifically required for progression to the post-meiotic stages of spermatocyte development. Seems to be necessary for normal expression levels of a number of testis-expressed gene transcripts, although its role in this process is unclear.</text>
</comment>
<dbReference type="Proteomes" id="UP000314986">
    <property type="component" value="Unassembled WGS sequence"/>
</dbReference>
<keyword evidence="11" id="KW-1185">Reference proteome</keyword>
<keyword evidence="5" id="KW-0221">Differentiation</keyword>
<accession>A0A4W3IRI3</accession>
<protein>
    <recommendedName>
        <fullName evidence="3">Protein TOPAZ1</fullName>
    </recommendedName>
    <alternativeName>
        <fullName evidence="7">Testis- and ovary-specific PAZ domain-containing protein 1</fullName>
    </alternativeName>
</protein>
<evidence type="ECO:0000313" key="10">
    <source>
        <dbReference type="Ensembl" id="ENSCMIP00000033069.1"/>
    </source>
</evidence>
<feature type="region of interest" description="Disordered" evidence="8">
    <location>
        <begin position="100"/>
        <end position="136"/>
    </location>
</feature>
<dbReference type="GO" id="GO:0005829">
    <property type="term" value="C:cytosol"/>
    <property type="evidence" value="ECO:0007669"/>
    <property type="project" value="UniProtKB-SubCell"/>
</dbReference>
<feature type="domain" description="Protein TOPAZ1" evidence="9">
    <location>
        <begin position="1214"/>
        <end position="1386"/>
    </location>
</feature>
<reference evidence="11" key="1">
    <citation type="journal article" date="2006" name="Science">
        <title>Ancient noncoding elements conserved in the human genome.</title>
        <authorList>
            <person name="Venkatesh B."/>
            <person name="Kirkness E.F."/>
            <person name="Loh Y.H."/>
            <person name="Halpern A.L."/>
            <person name="Lee A.P."/>
            <person name="Johnson J."/>
            <person name="Dandona N."/>
            <person name="Viswanathan L.D."/>
            <person name="Tay A."/>
            <person name="Venter J.C."/>
            <person name="Strausberg R.L."/>
            <person name="Brenner S."/>
        </authorList>
    </citation>
    <scope>NUCLEOTIDE SEQUENCE [LARGE SCALE GENOMIC DNA]</scope>
</reference>
<evidence type="ECO:0000256" key="1">
    <source>
        <dbReference type="ARBA" id="ARBA00002132"/>
    </source>
</evidence>
<comment type="subcellular location">
    <subcellularLocation>
        <location evidence="2">Cytoplasm</location>
        <location evidence="2">Cytosol</location>
    </subcellularLocation>
</comment>
<dbReference type="PANTHER" id="PTHR35671:SF1">
    <property type="entry name" value="PROTEIN TOPAZ1"/>
    <property type="match status" value="1"/>
</dbReference>
<feature type="region of interest" description="Disordered" evidence="8">
    <location>
        <begin position="247"/>
        <end position="278"/>
    </location>
</feature>
<dbReference type="InParanoid" id="A0A4W3IRI3"/>
<evidence type="ECO:0000256" key="3">
    <source>
        <dbReference type="ARBA" id="ARBA00016464"/>
    </source>
</evidence>
<dbReference type="Ensembl" id="ENSCMIT00000033574.1">
    <property type="protein sequence ID" value="ENSCMIP00000033069.1"/>
    <property type="gene ID" value="ENSCMIG00000014139.1"/>
</dbReference>
<keyword evidence="6" id="KW-0744">Spermatogenesis</keyword>
<name>A0A4W3IRI3_CALMI</name>
<evidence type="ECO:0000256" key="8">
    <source>
        <dbReference type="SAM" id="MobiDB-lite"/>
    </source>
</evidence>
<dbReference type="GO" id="GO:0048137">
    <property type="term" value="P:spermatocyte division"/>
    <property type="evidence" value="ECO:0007669"/>
    <property type="project" value="TreeGrafter"/>
</dbReference>
<evidence type="ECO:0000256" key="5">
    <source>
        <dbReference type="ARBA" id="ARBA00022782"/>
    </source>
</evidence>
<feature type="compositionally biased region" description="Polar residues" evidence="8">
    <location>
        <begin position="111"/>
        <end position="120"/>
    </location>
</feature>
<dbReference type="GeneTree" id="ENSGT00390000012495"/>
<organism evidence="10 11">
    <name type="scientific">Callorhinchus milii</name>
    <name type="common">Ghost shark</name>
    <dbReference type="NCBI Taxonomy" id="7868"/>
    <lineage>
        <taxon>Eukaryota</taxon>
        <taxon>Metazoa</taxon>
        <taxon>Chordata</taxon>
        <taxon>Craniata</taxon>
        <taxon>Vertebrata</taxon>
        <taxon>Chondrichthyes</taxon>
        <taxon>Holocephali</taxon>
        <taxon>Chimaeriformes</taxon>
        <taxon>Callorhinchidae</taxon>
        <taxon>Callorhinchus</taxon>
    </lineage>
</organism>
<dbReference type="OMA" id="FCMEIVQ"/>
<evidence type="ECO:0000256" key="2">
    <source>
        <dbReference type="ARBA" id="ARBA00004514"/>
    </source>
</evidence>
<sequence length="1619" mass="180830">MSSALASLLAIEQKMKSNQKAATERSLPDAHSIVIDCKIGGPRVGSRRLAREGAPKVRLLRRSVQRDFLQRGIKESNALAVQLHACKMPKELQRVSESSSSYDVLSDGNDMRNTSVNGQNGDRCPTRKRKTDQSCINQKVSDKLKNRRRNQELTAIIPPPQANIEKNKSEAPDAGAKVCSPSKEELRSIRGNYSKHSKKVKTCCKSPDTEITVENTVLGNQTQFLESRPAELIRVLEKQVQHRKADNRVHLEAEGEVQNAQGPKSSETDSAAGFQPGSLKLSQNRKHLISCGMGQHTTTACGKETNSPGAMEKHGAEAKIVLTDTALESAGVLKPIKMFVAGELEGLSVNCGREVNEEAQSQASGISLGCMRTTPFLATCARTNPFERKKFRTRFHRALERWFKRAQEISTIDATSKEQVFETVNSGSPCPYLLYPDWSYFTEEQEYLQSVEAACFLLNALSLDVAEEKDHNEDDLKNNLPSEVNPASVSFASEQMAKIQPIISCHKPFVVNEFNNQLKDTGNIVKIIVPKKAANVISEEENHSRTIKRSKLNVLKSDVDGTLISPTLSEFEISFHEDSAILGNGAPNTQCNKAGKALVLSTAYKSLQEKYVPRKECSKEGKDVQSPCIPLTQNGSSPLRHGHLNAQFNAEIIDQITTHTFFKDYSSLDLENADNLVNADGDALPVFALPDDCSLEHSCDTVWNTDTDSTLSENYRKPPHSYELFNSIKESNETKEICNKNFERKRIARKSPNIVRACEKRSRVKVLNIVRTYEENNPIKVPDIVRAYEEDALVLDVIQDDPELFGSPSKNNDVSQTSGQSAGQKGAARRTLELTNCIEDNLGISEMNSEDCKESKDRVSSTSVHLSEFDTSGEVLDCTTHQLYGFKPESNIPLDDENYYEIDIYMDKSVEGGDVTESGDHPSQDISISKTDEHLHGGENGISVEGRCSDKSILRADKRLSLEPPLSVSPLLGSAIQNDFRFTSNHSVPSTSVHSPSSPQLNSQEQQCITKPSRYLLELAALPSGCCRYYFATVKGCKRNPCRFGHEPKQEDEKLCIEIIQKFMETNNPHLLSRAVRIFIKYYSNFGPGIHCNSQVMNRLLFALLKVQKLQDLFELLSTVVMMKMLPEAEVLLNVFELVASTGSRNLLPKLIDVTCKCVEAGLSFQPDQFKCIVQLLTQLQVSHQEINLILALENRSLFHPAEQSNFNFAIAEIKHYKEKGQWDKIGILYQSLHLNCGGKRDLHRVAKCIAAALIQAKDDGPVVPFCEFAKAVLQKPHTNGLTKHLLGRIGISVMVAYYSIEKWGKARQTLDVLQEIQPNFTGVKALVTEGTVSKCQIVNVAADIFLKTRCVNQAFRMLQEFGWIIGAPAWPYDKVDILNRQRLLFSLADAAMTKNMYWQALDILQHLPGFQNVNGIMDVAQYVSVFSKLLDECIQNNCLGVSLDTVDFMRSANIPINSLAIRKLITALGRCCLWPKARKQYKKALSTGCYPPMEVNLHHRLLPVPYFMSEVEMLLAIEVFLVTNASSIQSPSVPHQPYQIVLRRPEDERSNLNRMSNGEYEAAVDRLMAAARISEPKLQVKHTTVNIAREEVFSLEYCSALKWLDQNMNWAGNAWLFG</sequence>
<evidence type="ECO:0000256" key="4">
    <source>
        <dbReference type="ARBA" id="ARBA00022490"/>
    </source>
</evidence>
<reference evidence="10" key="4">
    <citation type="submission" date="2025-08" db="UniProtKB">
        <authorList>
            <consortium name="Ensembl"/>
        </authorList>
    </citation>
    <scope>IDENTIFICATION</scope>
</reference>
<dbReference type="InterPro" id="IPR038952">
    <property type="entry name" value="TOPAZ1"/>
</dbReference>
<evidence type="ECO:0000256" key="6">
    <source>
        <dbReference type="ARBA" id="ARBA00022871"/>
    </source>
</evidence>
<dbReference type="InterPro" id="IPR029435">
    <property type="entry name" value="TOPAZ1_dom"/>
</dbReference>
<evidence type="ECO:0000259" key="9">
    <source>
        <dbReference type="Pfam" id="PF14669"/>
    </source>
</evidence>
<dbReference type="STRING" id="7868.ENSCMIP00000033069"/>
<reference evidence="11" key="3">
    <citation type="journal article" date="2014" name="Nature">
        <title>Elephant shark genome provides unique insights into gnathostome evolution.</title>
        <authorList>
            <consortium name="International Elephant Shark Genome Sequencing Consortium"/>
            <person name="Venkatesh B."/>
            <person name="Lee A.P."/>
            <person name="Ravi V."/>
            <person name="Maurya A.K."/>
            <person name="Lian M.M."/>
            <person name="Swann J.B."/>
            <person name="Ohta Y."/>
            <person name="Flajnik M.F."/>
            <person name="Sutoh Y."/>
            <person name="Kasahara M."/>
            <person name="Hoon S."/>
            <person name="Gangu V."/>
            <person name="Roy S.W."/>
            <person name="Irimia M."/>
            <person name="Korzh V."/>
            <person name="Kondrychyn I."/>
            <person name="Lim Z.W."/>
            <person name="Tay B.H."/>
            <person name="Tohari S."/>
            <person name="Kong K.W."/>
            <person name="Ho S."/>
            <person name="Lorente-Galdos B."/>
            <person name="Quilez J."/>
            <person name="Marques-Bonet T."/>
            <person name="Raney B.J."/>
            <person name="Ingham P.W."/>
            <person name="Tay A."/>
            <person name="Hillier L.W."/>
            <person name="Minx P."/>
            <person name="Boehm T."/>
            <person name="Wilson R.K."/>
            <person name="Brenner S."/>
            <person name="Warren W.C."/>
        </authorList>
    </citation>
    <scope>NUCLEOTIDE SEQUENCE [LARGE SCALE GENOMIC DNA]</scope>
</reference>
<proteinExistence type="predicted"/>
<reference evidence="11" key="2">
    <citation type="journal article" date="2007" name="PLoS Biol.">
        <title>Survey sequencing and comparative analysis of the elephant shark (Callorhinchus milii) genome.</title>
        <authorList>
            <person name="Venkatesh B."/>
            <person name="Kirkness E.F."/>
            <person name="Loh Y.H."/>
            <person name="Halpern A.L."/>
            <person name="Lee A.P."/>
            <person name="Johnson J."/>
            <person name="Dandona N."/>
            <person name="Viswanathan L.D."/>
            <person name="Tay A."/>
            <person name="Venter J.C."/>
            <person name="Strausberg R.L."/>
            <person name="Brenner S."/>
        </authorList>
    </citation>
    <scope>NUCLEOTIDE SEQUENCE [LARGE SCALE GENOMIC DNA]</scope>
</reference>
<feature type="region of interest" description="Disordered" evidence="8">
    <location>
        <begin position="804"/>
        <end position="829"/>
    </location>
</feature>
<reference evidence="10" key="5">
    <citation type="submission" date="2025-09" db="UniProtKB">
        <authorList>
            <consortium name="Ensembl"/>
        </authorList>
    </citation>
    <scope>IDENTIFICATION</scope>
</reference>
<dbReference type="Pfam" id="PF14669">
    <property type="entry name" value="Asp_Glu_race_2"/>
    <property type="match status" value="1"/>
</dbReference>
<feature type="region of interest" description="Disordered" evidence="8">
    <location>
        <begin position="913"/>
        <end position="944"/>
    </location>
</feature>
<dbReference type="PANTHER" id="PTHR35671">
    <property type="entry name" value="PROTEIN TOPAZ1"/>
    <property type="match status" value="1"/>
</dbReference>
<keyword evidence="4" id="KW-0963">Cytoplasm</keyword>
<evidence type="ECO:0000313" key="11">
    <source>
        <dbReference type="Proteomes" id="UP000314986"/>
    </source>
</evidence>
<dbReference type="GO" id="GO:0030154">
    <property type="term" value="P:cell differentiation"/>
    <property type="evidence" value="ECO:0007669"/>
    <property type="project" value="UniProtKB-KW"/>
</dbReference>
<feature type="compositionally biased region" description="Polar residues" evidence="8">
    <location>
        <begin position="808"/>
        <end position="823"/>
    </location>
</feature>
<evidence type="ECO:0000256" key="7">
    <source>
        <dbReference type="ARBA" id="ARBA00031943"/>
    </source>
</evidence>